<keyword evidence="1" id="KW-1133">Transmembrane helix</keyword>
<feature type="transmembrane region" description="Helical" evidence="1">
    <location>
        <begin position="44"/>
        <end position="68"/>
    </location>
</feature>
<keyword evidence="1" id="KW-0812">Transmembrane</keyword>
<evidence type="ECO:0000313" key="3">
    <source>
        <dbReference type="Proteomes" id="UP000228531"/>
    </source>
</evidence>
<evidence type="ECO:0000313" key="2">
    <source>
        <dbReference type="EMBL" id="PJI84343.1"/>
    </source>
</evidence>
<feature type="transmembrane region" description="Helical" evidence="1">
    <location>
        <begin position="74"/>
        <end position="92"/>
    </location>
</feature>
<dbReference type="AlphaFoldDB" id="A0A2M8W095"/>
<dbReference type="Proteomes" id="UP000228531">
    <property type="component" value="Unassembled WGS sequence"/>
</dbReference>
<feature type="transmembrane region" description="Helical" evidence="1">
    <location>
        <begin position="166"/>
        <end position="185"/>
    </location>
</feature>
<keyword evidence="1" id="KW-0472">Membrane</keyword>
<sequence length="196" mass="21898">MTRKKYTLTEELNHLIDQRQANIIGSTAFNERKRRLLRLPSRRIPPILSGLLAGLVINGLMFAMVTVYPMTGRYFLGFALFLLVASHVVSRLTKEPGFAGEIERIKSWGSNLRRAVYLDVADNAVRYAGDKTAEVAALRYLRDVGELSKGEFAAGRAIVEDRVKPLRWIAVSAVILAVLNFMVLIKTTSVSFTNTL</sequence>
<reference evidence="2 3" key="1">
    <citation type="submission" date="2017-11" db="EMBL/GenBank/DDBJ databases">
        <title>Genomic Encyclopedia of Archaeal and Bacterial Type Strains, Phase II (KMG-II): From Individual Species to Whole Genera.</title>
        <authorList>
            <person name="Goeker M."/>
        </authorList>
    </citation>
    <scope>NUCLEOTIDE SEQUENCE [LARGE SCALE GENOMIC DNA]</scope>
    <source>
        <strain evidence="2 3">DSM 29128</strain>
    </source>
</reference>
<dbReference type="EMBL" id="PGTY01000005">
    <property type="protein sequence ID" value="PJI84343.1"/>
    <property type="molecule type" value="Genomic_DNA"/>
</dbReference>
<accession>A0A2M8W095</accession>
<proteinExistence type="predicted"/>
<evidence type="ECO:0000256" key="1">
    <source>
        <dbReference type="SAM" id="Phobius"/>
    </source>
</evidence>
<protein>
    <submittedName>
        <fullName evidence="2">Uncharacterized protein</fullName>
    </submittedName>
</protein>
<gene>
    <name evidence="2" type="ORF">BC777_3885</name>
</gene>
<comment type="caution">
    <text evidence="2">The sequence shown here is derived from an EMBL/GenBank/DDBJ whole genome shotgun (WGS) entry which is preliminary data.</text>
</comment>
<keyword evidence="3" id="KW-1185">Reference proteome</keyword>
<dbReference type="RefSeq" id="WP_100369817.1">
    <property type="nucleotide sequence ID" value="NZ_PGTY01000005.1"/>
</dbReference>
<name>A0A2M8W095_9RHOB</name>
<organism evidence="2 3">
    <name type="scientific">Yoonia maricola</name>
    <dbReference type="NCBI Taxonomy" id="420999"/>
    <lineage>
        <taxon>Bacteria</taxon>
        <taxon>Pseudomonadati</taxon>
        <taxon>Pseudomonadota</taxon>
        <taxon>Alphaproteobacteria</taxon>
        <taxon>Rhodobacterales</taxon>
        <taxon>Paracoccaceae</taxon>
        <taxon>Yoonia</taxon>
    </lineage>
</organism>